<evidence type="ECO:0000313" key="1">
    <source>
        <dbReference type="EMBL" id="KAK9044974.1"/>
    </source>
</evidence>
<gene>
    <name evidence="1" type="ORF">V6N11_058864</name>
</gene>
<comment type="caution">
    <text evidence="1">The sequence shown here is derived from an EMBL/GenBank/DDBJ whole genome shotgun (WGS) entry which is preliminary data.</text>
</comment>
<organism evidence="1 2">
    <name type="scientific">Hibiscus sabdariffa</name>
    <name type="common">roselle</name>
    <dbReference type="NCBI Taxonomy" id="183260"/>
    <lineage>
        <taxon>Eukaryota</taxon>
        <taxon>Viridiplantae</taxon>
        <taxon>Streptophyta</taxon>
        <taxon>Embryophyta</taxon>
        <taxon>Tracheophyta</taxon>
        <taxon>Spermatophyta</taxon>
        <taxon>Magnoliopsida</taxon>
        <taxon>eudicotyledons</taxon>
        <taxon>Gunneridae</taxon>
        <taxon>Pentapetalae</taxon>
        <taxon>rosids</taxon>
        <taxon>malvids</taxon>
        <taxon>Malvales</taxon>
        <taxon>Malvaceae</taxon>
        <taxon>Malvoideae</taxon>
        <taxon>Hibiscus</taxon>
    </lineage>
</organism>
<evidence type="ECO:0000313" key="2">
    <source>
        <dbReference type="Proteomes" id="UP001396334"/>
    </source>
</evidence>
<keyword evidence="2" id="KW-1185">Reference proteome</keyword>
<accession>A0ABR2U687</accession>
<dbReference type="Proteomes" id="UP001396334">
    <property type="component" value="Unassembled WGS sequence"/>
</dbReference>
<sequence length="92" mass="10744">MFNEFHNTKHYSMIIDGYCKSGNQLRISIIQGRSCKSLSGVSEECRKLQQVRNREERRDVCYLSRWLQNGVEPDEIISGLVAEAYLKENNFI</sequence>
<reference evidence="1 2" key="1">
    <citation type="journal article" date="2024" name="G3 (Bethesda)">
        <title>Genome assembly of Hibiscus sabdariffa L. provides insights into metabolisms of medicinal natural products.</title>
        <authorList>
            <person name="Kim T."/>
        </authorList>
    </citation>
    <scope>NUCLEOTIDE SEQUENCE [LARGE SCALE GENOMIC DNA]</scope>
    <source>
        <strain evidence="1">TK-2024</strain>
        <tissue evidence="1">Old leaves</tissue>
    </source>
</reference>
<protein>
    <submittedName>
        <fullName evidence="1">Uncharacterized protein</fullName>
    </submittedName>
</protein>
<proteinExistence type="predicted"/>
<dbReference type="EMBL" id="JBBPBN010000002">
    <property type="protein sequence ID" value="KAK9044974.1"/>
    <property type="molecule type" value="Genomic_DNA"/>
</dbReference>
<name>A0ABR2U687_9ROSI</name>